<accession>A0A7T2S203</accession>
<dbReference type="EMBL" id="CP065668">
    <property type="protein sequence ID" value="QPS07132.1"/>
    <property type="molecule type" value="Genomic_DNA"/>
</dbReference>
<evidence type="ECO:0000313" key="1">
    <source>
        <dbReference type="EMBL" id="QPS07132.1"/>
    </source>
</evidence>
<evidence type="ECO:0000313" key="2">
    <source>
        <dbReference type="Proteomes" id="UP000594778"/>
    </source>
</evidence>
<organism evidence="1 2">
    <name type="scientific">Delftia acidovorans</name>
    <name type="common">Pseudomonas acidovorans</name>
    <name type="synonym">Comamonas acidovorans</name>
    <dbReference type="NCBI Taxonomy" id="80866"/>
    <lineage>
        <taxon>Bacteria</taxon>
        <taxon>Pseudomonadati</taxon>
        <taxon>Pseudomonadota</taxon>
        <taxon>Betaproteobacteria</taxon>
        <taxon>Burkholderiales</taxon>
        <taxon>Comamonadaceae</taxon>
        <taxon>Delftia</taxon>
    </lineage>
</organism>
<dbReference type="RefSeq" id="WP_197954700.1">
    <property type="nucleotide sequence ID" value="NZ_CP065668.1"/>
</dbReference>
<name>A0A7T2S203_DELAC</name>
<dbReference type="Proteomes" id="UP000594778">
    <property type="component" value="Chromosome"/>
</dbReference>
<sequence length="270" mass="31023">MQAPFSSLQEFFSGWQEIGRYEEKSSFTENLAHFFQQFSAHHQKEEENTPEPLATSKTIDVQRLAEFFTAIEKPLEASRHSAIAFDPWRVIALGRNEVRVVSILSWLLDPGGSHGYGPALQQGLLSHINRQIPAFPTHSRNRCLVRSEINLNGESGNRVDIEIDAENFHLVIEAKIDALEQPRQVERYCEQAKKRTTRQGCPWALIYLTPTGRKPSHEDENLLCLSWYQLSRILQESMKNHQNSRDNDLLAIQGNADFFVKTYLNHICSF</sequence>
<reference evidence="1 2" key="1">
    <citation type="submission" date="2020-12" db="EMBL/GenBank/DDBJ databases">
        <title>FDA dAtabase for Regulatory Grade micrObial Sequences (FDA-ARGOS): Supporting development and validation of Infectious Disease Dx tests.</title>
        <authorList>
            <person name="Sproer C."/>
            <person name="Gronow S."/>
            <person name="Severitt S."/>
            <person name="Schroder I."/>
            <person name="Tallon L."/>
            <person name="Sadzewicz L."/>
            <person name="Zhao X."/>
            <person name="Boylan J."/>
            <person name="Ott S."/>
            <person name="Bowen H."/>
            <person name="Vavikolanu K."/>
            <person name="Mehta A."/>
            <person name="Aluvathingal J."/>
            <person name="Nadendla S."/>
            <person name="Lowell S."/>
            <person name="Myers T."/>
            <person name="Yan Y."/>
            <person name="Sichtig H."/>
        </authorList>
    </citation>
    <scope>NUCLEOTIDE SEQUENCE [LARGE SCALE GENOMIC DNA]</scope>
    <source>
        <strain evidence="1 2">FDAARGOS_909</strain>
    </source>
</reference>
<protein>
    <submittedName>
        <fullName evidence="1">PD-(D/E)XK nuclease family protein</fullName>
    </submittedName>
</protein>
<dbReference type="InterPro" id="IPR029470">
    <property type="entry name" value="PDDEXK_4"/>
</dbReference>
<dbReference type="Pfam" id="PF14281">
    <property type="entry name" value="PDDEXK_4"/>
    <property type="match status" value="1"/>
</dbReference>
<proteinExistence type="predicted"/>
<dbReference type="AlphaFoldDB" id="A0A7T2S203"/>
<gene>
    <name evidence="1" type="ORF">I6G66_22985</name>
</gene>